<feature type="domain" description="Thiamin pyrophosphokinase catalytic" evidence="6">
    <location>
        <begin position="30"/>
        <end position="131"/>
    </location>
</feature>
<dbReference type="EC" id="2.7.6.2" evidence="5"/>
<dbReference type="Pfam" id="PF21275">
    <property type="entry name" value="Thi_PPkinase_C"/>
    <property type="match status" value="1"/>
</dbReference>
<dbReference type="InterPro" id="IPR006282">
    <property type="entry name" value="Thi_PPkinase"/>
</dbReference>
<dbReference type="AlphaFoldDB" id="A0A9E2L5R2"/>
<dbReference type="SUPFAM" id="SSF63999">
    <property type="entry name" value="Thiamin pyrophosphokinase, catalytic domain"/>
    <property type="match status" value="1"/>
</dbReference>
<name>A0A9E2L5R2_9BACT</name>
<evidence type="ECO:0000256" key="3">
    <source>
        <dbReference type="ARBA" id="ARBA00022777"/>
    </source>
</evidence>
<evidence type="ECO:0000256" key="5">
    <source>
        <dbReference type="NCBIfam" id="TIGR01378"/>
    </source>
</evidence>
<dbReference type="GO" id="GO:0005524">
    <property type="term" value="F:ATP binding"/>
    <property type="evidence" value="ECO:0007669"/>
    <property type="project" value="UniProtKB-KW"/>
</dbReference>
<reference evidence="8" key="2">
    <citation type="submission" date="2021-04" db="EMBL/GenBank/DDBJ databases">
        <authorList>
            <person name="Gilroy R."/>
        </authorList>
    </citation>
    <scope>NUCLEOTIDE SEQUENCE</scope>
    <source>
        <strain evidence="8">G3-2149</strain>
    </source>
</reference>
<dbReference type="GO" id="GO:0009229">
    <property type="term" value="P:thiamine diphosphate biosynthetic process"/>
    <property type="evidence" value="ECO:0007669"/>
    <property type="project" value="InterPro"/>
</dbReference>
<accession>A0A9E2L5R2</accession>
<gene>
    <name evidence="8" type="ORF">H9789_04620</name>
</gene>
<dbReference type="PANTHER" id="PTHR41299">
    <property type="entry name" value="THIAMINE PYROPHOSPHOKINASE"/>
    <property type="match status" value="1"/>
</dbReference>
<dbReference type="GO" id="GO:0006772">
    <property type="term" value="P:thiamine metabolic process"/>
    <property type="evidence" value="ECO:0007669"/>
    <property type="project" value="UniProtKB-UniRule"/>
</dbReference>
<sequence length="211" mass="23629">MKTNTTEFIPEAVVVANGDFPFRPTPVHKLKSAPYVACCDGAANQYLDSGLVPDIIVGDSDSIDPQYRRLYASIIHHDPDQETNDQTKAIRFLQDKGFRKIAIVGATGMREDHTLGNISLLMEYQKMGLDVRMYTDYGVFIPAENDCSFTCPIGTQVSIFNFGTQGMTGEGLKYPIRDFQSWWEGTLNETTEGTFTIRCQGPYLVYIGEKK</sequence>
<feature type="domain" description="Thiamin pyrophosphokinase-like substrate-binding" evidence="7">
    <location>
        <begin position="138"/>
        <end position="206"/>
    </location>
</feature>
<dbReference type="InterPro" id="IPR007371">
    <property type="entry name" value="TPK_catalytic"/>
</dbReference>
<keyword evidence="2" id="KW-0547">Nucleotide-binding</keyword>
<dbReference type="InterPro" id="IPR036759">
    <property type="entry name" value="TPK_catalytic_sf"/>
</dbReference>
<dbReference type="Gene3D" id="3.40.50.10240">
    <property type="entry name" value="Thiamin pyrophosphokinase, catalytic domain"/>
    <property type="match status" value="1"/>
</dbReference>
<dbReference type="Proteomes" id="UP000823865">
    <property type="component" value="Unassembled WGS sequence"/>
</dbReference>
<proteinExistence type="predicted"/>
<comment type="caution">
    <text evidence="8">The sequence shown here is derived from an EMBL/GenBank/DDBJ whole genome shotgun (WGS) entry which is preliminary data.</text>
</comment>
<keyword evidence="4" id="KW-0067">ATP-binding</keyword>
<protein>
    <recommendedName>
        <fullName evidence="5">Thiamine diphosphokinase</fullName>
        <ecNumber evidence="5">2.7.6.2</ecNumber>
    </recommendedName>
</protein>
<evidence type="ECO:0000259" key="7">
    <source>
        <dbReference type="Pfam" id="PF21275"/>
    </source>
</evidence>
<dbReference type="GO" id="GO:0016301">
    <property type="term" value="F:kinase activity"/>
    <property type="evidence" value="ECO:0007669"/>
    <property type="project" value="UniProtKB-KW"/>
</dbReference>
<dbReference type="CDD" id="cd07995">
    <property type="entry name" value="TPK"/>
    <property type="match status" value="1"/>
</dbReference>
<evidence type="ECO:0000313" key="9">
    <source>
        <dbReference type="Proteomes" id="UP000823865"/>
    </source>
</evidence>
<evidence type="ECO:0000256" key="4">
    <source>
        <dbReference type="ARBA" id="ARBA00022840"/>
    </source>
</evidence>
<evidence type="ECO:0000259" key="6">
    <source>
        <dbReference type="Pfam" id="PF04263"/>
    </source>
</evidence>
<dbReference type="InterPro" id="IPR053149">
    <property type="entry name" value="TPK"/>
</dbReference>
<reference evidence="8" key="1">
    <citation type="journal article" date="2021" name="PeerJ">
        <title>Extensive microbial diversity within the chicken gut microbiome revealed by metagenomics and culture.</title>
        <authorList>
            <person name="Gilroy R."/>
            <person name="Ravi A."/>
            <person name="Getino M."/>
            <person name="Pursley I."/>
            <person name="Horton D.L."/>
            <person name="Alikhan N.F."/>
            <person name="Baker D."/>
            <person name="Gharbi K."/>
            <person name="Hall N."/>
            <person name="Watson M."/>
            <person name="Adriaenssens E.M."/>
            <person name="Foster-Nyarko E."/>
            <person name="Jarju S."/>
            <person name="Secka A."/>
            <person name="Antonio M."/>
            <person name="Oren A."/>
            <person name="Chaudhuri R.R."/>
            <person name="La Ragione R."/>
            <person name="Hildebrand F."/>
            <person name="Pallen M.J."/>
        </authorList>
    </citation>
    <scope>NUCLEOTIDE SEQUENCE</scope>
    <source>
        <strain evidence="8">G3-2149</strain>
    </source>
</reference>
<keyword evidence="1 8" id="KW-0808">Transferase</keyword>
<dbReference type="GO" id="GO:0004788">
    <property type="term" value="F:thiamine diphosphokinase activity"/>
    <property type="evidence" value="ECO:0007669"/>
    <property type="project" value="UniProtKB-UniRule"/>
</dbReference>
<organism evidence="8 9">
    <name type="scientific">Candidatus Paraprevotella stercoravium</name>
    <dbReference type="NCBI Taxonomy" id="2838725"/>
    <lineage>
        <taxon>Bacteria</taxon>
        <taxon>Pseudomonadati</taxon>
        <taxon>Bacteroidota</taxon>
        <taxon>Bacteroidia</taxon>
        <taxon>Bacteroidales</taxon>
        <taxon>Prevotellaceae</taxon>
        <taxon>Paraprevotella</taxon>
    </lineage>
</organism>
<dbReference type="InterPro" id="IPR049442">
    <property type="entry name" value="Thi_PPkinase-like_C"/>
</dbReference>
<evidence type="ECO:0000313" key="8">
    <source>
        <dbReference type="EMBL" id="MBU3853089.1"/>
    </source>
</evidence>
<evidence type="ECO:0000256" key="1">
    <source>
        <dbReference type="ARBA" id="ARBA00022679"/>
    </source>
</evidence>
<dbReference type="NCBIfam" id="TIGR01378">
    <property type="entry name" value="thi_PPkinase"/>
    <property type="match status" value="1"/>
</dbReference>
<evidence type="ECO:0000256" key="2">
    <source>
        <dbReference type="ARBA" id="ARBA00022741"/>
    </source>
</evidence>
<keyword evidence="3" id="KW-0418">Kinase</keyword>
<dbReference type="EMBL" id="JAHLFU010000086">
    <property type="protein sequence ID" value="MBU3853089.1"/>
    <property type="molecule type" value="Genomic_DNA"/>
</dbReference>
<dbReference type="Pfam" id="PF04263">
    <property type="entry name" value="TPK_catalytic"/>
    <property type="match status" value="1"/>
</dbReference>
<dbReference type="PANTHER" id="PTHR41299:SF1">
    <property type="entry name" value="THIAMINE PYROPHOSPHOKINASE"/>
    <property type="match status" value="1"/>
</dbReference>